<accession>A0ABT2I6W0</accession>
<evidence type="ECO:0000256" key="5">
    <source>
        <dbReference type="ARBA" id="ARBA00022917"/>
    </source>
</evidence>
<feature type="site" description="Important for tRNA non-discrimination" evidence="7">
    <location>
        <position position="34"/>
    </location>
</feature>
<dbReference type="Proteomes" id="UP001165583">
    <property type="component" value="Unassembled WGS sequence"/>
</dbReference>
<dbReference type="Pfam" id="PF00152">
    <property type="entry name" value="tRNA-synt_2"/>
    <property type="match status" value="1"/>
</dbReference>
<dbReference type="CDD" id="cd04317">
    <property type="entry name" value="EcAspRS_like_N"/>
    <property type="match status" value="1"/>
</dbReference>
<dbReference type="InterPro" id="IPR047089">
    <property type="entry name" value="Asp-tRNA-ligase_1_N"/>
</dbReference>
<dbReference type="RefSeq" id="WP_260046631.1">
    <property type="nucleotide sequence ID" value="NZ_JANZXA010000009.1"/>
</dbReference>
<dbReference type="GO" id="GO:0004815">
    <property type="term" value="F:aspartate-tRNA ligase activity"/>
    <property type="evidence" value="ECO:0007669"/>
    <property type="project" value="UniProtKB-EC"/>
</dbReference>
<dbReference type="SUPFAM" id="SSF55261">
    <property type="entry name" value="GAD domain-like"/>
    <property type="match status" value="1"/>
</dbReference>
<dbReference type="PANTHER" id="PTHR22594">
    <property type="entry name" value="ASPARTYL/LYSYL-TRNA SYNTHETASE"/>
    <property type="match status" value="1"/>
</dbReference>
<keyword evidence="4 7" id="KW-0067">ATP-binding</keyword>
<feature type="binding site" evidence="7">
    <location>
        <position position="222"/>
    </location>
    <ligand>
        <name>L-aspartate</name>
        <dbReference type="ChEBI" id="CHEBI:29991"/>
    </ligand>
</feature>
<feature type="binding site" evidence="7">
    <location>
        <position position="453"/>
    </location>
    <ligand>
        <name>L-aspartate</name>
        <dbReference type="ChEBI" id="CHEBI:29991"/>
    </ligand>
</feature>
<dbReference type="InterPro" id="IPR012340">
    <property type="entry name" value="NA-bd_OB-fold"/>
</dbReference>
<protein>
    <recommendedName>
        <fullName evidence="7">Aspartate--tRNA(Asp/Asn) ligase</fullName>
        <ecNumber evidence="7">6.1.1.23</ecNumber>
    </recommendedName>
    <alternativeName>
        <fullName evidence="7">Aspartyl-tRNA synthetase</fullName>
        <shortName evidence="7">AspRS</shortName>
    </alternativeName>
    <alternativeName>
        <fullName evidence="7">Non-discriminating aspartyl-tRNA synthetase</fullName>
        <shortName evidence="7">ND-AspRS</shortName>
    </alternativeName>
</protein>
<evidence type="ECO:0000313" key="10">
    <source>
        <dbReference type="Proteomes" id="UP001165583"/>
    </source>
</evidence>
<dbReference type="EC" id="6.1.1.23" evidence="7"/>
<dbReference type="SUPFAM" id="SSF50249">
    <property type="entry name" value="Nucleic acid-binding proteins"/>
    <property type="match status" value="1"/>
</dbReference>
<dbReference type="Pfam" id="PF01336">
    <property type="entry name" value="tRNA_anti-codon"/>
    <property type="match status" value="1"/>
</dbReference>
<evidence type="ECO:0000256" key="6">
    <source>
        <dbReference type="ARBA" id="ARBA00023146"/>
    </source>
</evidence>
<dbReference type="CDD" id="cd00777">
    <property type="entry name" value="AspRS_core"/>
    <property type="match status" value="1"/>
</dbReference>
<dbReference type="Pfam" id="PF02938">
    <property type="entry name" value="GAD"/>
    <property type="match status" value="1"/>
</dbReference>
<name>A0ABT2I6W0_9SPHN</name>
<evidence type="ECO:0000256" key="1">
    <source>
        <dbReference type="ARBA" id="ARBA00006303"/>
    </source>
</evidence>
<dbReference type="InterPro" id="IPR029351">
    <property type="entry name" value="GAD_dom"/>
</dbReference>
<dbReference type="InterPro" id="IPR047090">
    <property type="entry name" value="AspRS_core"/>
</dbReference>
<keyword evidence="2 7" id="KW-0436">Ligase</keyword>
<keyword evidence="3 7" id="KW-0547">Nucleotide-binding</keyword>
<dbReference type="InterPro" id="IPR045864">
    <property type="entry name" value="aa-tRNA-synth_II/BPL/LPL"/>
</dbReference>
<dbReference type="InterPro" id="IPR006195">
    <property type="entry name" value="aa-tRNA-synth_II"/>
</dbReference>
<feature type="binding site" evidence="7">
    <location>
        <begin position="539"/>
        <end position="542"/>
    </location>
    <ligand>
        <name>ATP</name>
        <dbReference type="ChEBI" id="CHEBI:30616"/>
    </ligand>
</feature>
<keyword evidence="7" id="KW-0963">Cytoplasm</keyword>
<feature type="domain" description="Aminoacyl-transfer RNA synthetases class-II family profile" evidence="8">
    <location>
        <begin position="146"/>
        <end position="560"/>
    </location>
</feature>
<feature type="binding site" evidence="7">
    <location>
        <position position="176"/>
    </location>
    <ligand>
        <name>L-aspartate</name>
        <dbReference type="ChEBI" id="CHEBI:29991"/>
    </ligand>
</feature>
<dbReference type="InterPro" id="IPR004524">
    <property type="entry name" value="Asp-tRNA-ligase_1"/>
</dbReference>
<organism evidence="9 10">
    <name type="scientific">Novosphingobium mangrovi</name>
    <name type="common">ex Huang et al. 2023</name>
    <dbReference type="NCBI Taxonomy" id="2976432"/>
    <lineage>
        <taxon>Bacteria</taxon>
        <taxon>Pseudomonadati</taxon>
        <taxon>Pseudomonadota</taxon>
        <taxon>Alphaproteobacteria</taxon>
        <taxon>Sphingomonadales</taxon>
        <taxon>Sphingomonadaceae</taxon>
        <taxon>Novosphingobium</taxon>
    </lineage>
</organism>
<comment type="subunit">
    <text evidence="7">Homodimer.</text>
</comment>
<keyword evidence="5 7" id="KW-0648">Protein biosynthesis</keyword>
<proteinExistence type="inferred from homology"/>
<evidence type="ECO:0000256" key="7">
    <source>
        <dbReference type="HAMAP-Rule" id="MF_00044"/>
    </source>
</evidence>
<comment type="caution">
    <text evidence="9">The sequence shown here is derived from an EMBL/GenBank/DDBJ whole genome shotgun (WGS) entry which is preliminary data.</text>
</comment>
<keyword evidence="10" id="KW-1185">Reference proteome</keyword>
<reference evidence="9" key="1">
    <citation type="submission" date="2022-09" db="EMBL/GenBank/DDBJ databases">
        <title>Novosphingobium sp. Nov., a polycyclic aromatic hydrocarbon-degrading bacterium isolated form mangrove sediments in HongKong.</title>
        <authorList>
            <person name="Hu Z."/>
        </authorList>
    </citation>
    <scope>NUCLEOTIDE SEQUENCE</scope>
    <source>
        <strain evidence="9">HK4-1</strain>
    </source>
</reference>
<comment type="caution">
    <text evidence="7">Lacks conserved residue(s) required for the propagation of feature annotation.</text>
</comment>
<comment type="similarity">
    <text evidence="1 7">Belongs to the class-II aminoacyl-tRNA synthetase family. Type 1 subfamily.</text>
</comment>
<dbReference type="Gene3D" id="3.30.1360.30">
    <property type="entry name" value="GAD-like domain"/>
    <property type="match status" value="1"/>
</dbReference>
<dbReference type="InterPro" id="IPR004364">
    <property type="entry name" value="Aa-tRNA-synt_II"/>
</dbReference>
<evidence type="ECO:0000256" key="3">
    <source>
        <dbReference type="ARBA" id="ARBA00022741"/>
    </source>
</evidence>
<evidence type="ECO:0000256" key="2">
    <source>
        <dbReference type="ARBA" id="ARBA00022598"/>
    </source>
</evidence>
<feature type="binding site" evidence="7">
    <location>
        <position position="494"/>
    </location>
    <ligand>
        <name>L-aspartate</name>
        <dbReference type="ChEBI" id="CHEBI:29991"/>
    </ligand>
</feature>
<dbReference type="Gene3D" id="2.40.50.140">
    <property type="entry name" value="Nucleic acid-binding proteins"/>
    <property type="match status" value="1"/>
</dbReference>
<comment type="catalytic activity">
    <reaction evidence="7">
        <text>tRNA(Asx) + L-aspartate + ATP = L-aspartyl-tRNA(Asx) + AMP + diphosphate</text>
        <dbReference type="Rhea" id="RHEA:18349"/>
        <dbReference type="Rhea" id="RHEA-COMP:9710"/>
        <dbReference type="Rhea" id="RHEA-COMP:9711"/>
        <dbReference type="ChEBI" id="CHEBI:29991"/>
        <dbReference type="ChEBI" id="CHEBI:30616"/>
        <dbReference type="ChEBI" id="CHEBI:33019"/>
        <dbReference type="ChEBI" id="CHEBI:78442"/>
        <dbReference type="ChEBI" id="CHEBI:78516"/>
        <dbReference type="ChEBI" id="CHEBI:456215"/>
        <dbReference type="EC" id="6.1.1.23"/>
    </reaction>
</comment>
<feature type="binding site" evidence="7">
    <location>
        <begin position="222"/>
        <end position="224"/>
    </location>
    <ligand>
        <name>ATP</name>
        <dbReference type="ChEBI" id="CHEBI:30616"/>
    </ligand>
</feature>
<dbReference type="SUPFAM" id="SSF55681">
    <property type="entry name" value="Class II aaRS and biotin synthetases"/>
    <property type="match status" value="1"/>
</dbReference>
<dbReference type="EMBL" id="JANZXA010000009">
    <property type="protein sequence ID" value="MCT2400554.1"/>
    <property type="molecule type" value="Genomic_DNA"/>
</dbReference>
<comment type="function">
    <text evidence="7">Aspartyl-tRNA synthetase with relaxed tRNA specificity since it is able to aspartylate not only its cognate tRNA(Asp) but also tRNA(Asn). Reaction proceeds in two steps: L-aspartate is first activated by ATP to form Asp-AMP and then transferred to the acceptor end of tRNA(Asp/Asn).</text>
</comment>
<evidence type="ECO:0000313" key="9">
    <source>
        <dbReference type="EMBL" id="MCT2400554.1"/>
    </source>
</evidence>
<gene>
    <name evidence="7 9" type="primary">aspS</name>
    <name evidence="9" type="ORF">NZK81_13420</name>
</gene>
<dbReference type="PANTHER" id="PTHR22594:SF5">
    <property type="entry name" value="ASPARTATE--TRNA LIGASE, MITOCHONDRIAL"/>
    <property type="match status" value="1"/>
</dbReference>
<dbReference type="Gene3D" id="3.30.930.10">
    <property type="entry name" value="Bira Bifunctional Protein, Domain 2"/>
    <property type="match status" value="1"/>
</dbReference>
<feature type="region of interest" description="Aspartate" evidence="7">
    <location>
        <begin position="200"/>
        <end position="203"/>
    </location>
</feature>
<evidence type="ECO:0000259" key="8">
    <source>
        <dbReference type="PROSITE" id="PS50862"/>
    </source>
</evidence>
<dbReference type="InterPro" id="IPR004115">
    <property type="entry name" value="GAD-like_sf"/>
</dbReference>
<dbReference type="NCBIfam" id="TIGR00459">
    <property type="entry name" value="aspS_bact"/>
    <property type="match status" value="1"/>
</dbReference>
<feature type="binding site" evidence="7">
    <location>
        <position position="487"/>
    </location>
    <ligand>
        <name>ATP</name>
        <dbReference type="ChEBI" id="CHEBI:30616"/>
    </ligand>
</feature>
<dbReference type="PRINTS" id="PR01042">
    <property type="entry name" value="TRNASYNTHASP"/>
</dbReference>
<dbReference type="NCBIfam" id="NF001750">
    <property type="entry name" value="PRK00476.1"/>
    <property type="match status" value="1"/>
</dbReference>
<dbReference type="HAMAP" id="MF_00044">
    <property type="entry name" value="Asp_tRNA_synth_type1"/>
    <property type="match status" value="1"/>
</dbReference>
<keyword evidence="6 7" id="KW-0030">Aminoacyl-tRNA synthetase</keyword>
<comment type="subcellular location">
    <subcellularLocation>
        <location evidence="7">Cytoplasm</location>
    </subcellularLocation>
</comment>
<evidence type="ECO:0000256" key="4">
    <source>
        <dbReference type="ARBA" id="ARBA00022840"/>
    </source>
</evidence>
<dbReference type="InterPro" id="IPR004365">
    <property type="entry name" value="NA-bd_OB_tRNA"/>
</dbReference>
<dbReference type="InterPro" id="IPR002312">
    <property type="entry name" value="Asp/Asn-tRNA-synth_IIb"/>
</dbReference>
<sequence length="608" mass="67120">MTHPYRSHTCGALKAADVGQTVRLSGWVHRKRDHGGVLFVDLRDHYGITQVVTDADSPALELLDSLRLESVVTIEGNVKARTPETVNPNLPTGEIEVYARSATVLARAEELPMPVAGEQEYPEDIRLKYRFLDLRRDTLHANIVKRTKIISDMRKRMEAIGFTEYSTPILTASSPEGARDFLVPSRIHAGKFYALPQAPQQYKQLLMVAGFDRYFQIAPCFRDEDPRADRLPGEFYQLDLEMSFVTQEEIWETMEPVVQGIFAEFAEGKPVTPSGEFRRIPYAQAMLDYGSDKPDLRNPVIIKDVTGHFQGSGFGIFAGIVENGGVIRAIPAPGAGAGSRKFFDEMNNWARGEGFSGLGYINIKDGNPGGPIAKNHGEEKTAALIEALCLGPNDGVFFAAGKEEQAAKLAGLARTRVAEQLDLIDQDRFELCWIVDFPFFEWDEDNKKVDFAHNPFSMPQGGMEALTGQDPLTIKAFQYDLVCNGYEIASGSIRNQSPELMVAAFEKVGLSKADVEERFGGLYRAFQYGAPPHGGMAAGVDRIVMLLCGAQNLREITLFPMNQRAEDLLMSAPSPAELKQLRELHLRVVEPQKTAAATPGHIVAPDAG</sequence>
<dbReference type="PROSITE" id="PS50862">
    <property type="entry name" value="AA_TRNA_LIGASE_II"/>
    <property type="match status" value="1"/>
</dbReference>